<name>A0ABS5E213_9BURK</name>
<evidence type="ECO:0000256" key="1">
    <source>
        <dbReference type="SAM" id="MobiDB-lite"/>
    </source>
</evidence>
<evidence type="ECO:0000259" key="2">
    <source>
        <dbReference type="SMART" id="SM01321"/>
    </source>
</evidence>
<protein>
    <submittedName>
        <fullName evidence="3">Transposase</fullName>
    </submittedName>
</protein>
<proteinExistence type="predicted"/>
<comment type="caution">
    <text evidence="3">The sequence shown here is derived from an EMBL/GenBank/DDBJ whole genome shotgun (WGS) entry which is preliminary data.</text>
</comment>
<dbReference type="Gene3D" id="3.30.70.1290">
    <property type="entry name" value="Transposase IS200-like"/>
    <property type="match status" value="1"/>
</dbReference>
<dbReference type="InterPro" id="IPR002686">
    <property type="entry name" value="Transposase_17"/>
</dbReference>
<dbReference type="SUPFAM" id="SSF143422">
    <property type="entry name" value="Transposase IS200-like"/>
    <property type="match status" value="1"/>
</dbReference>
<feature type="domain" description="Transposase IS200-like" evidence="2">
    <location>
        <begin position="9"/>
        <end position="124"/>
    </location>
</feature>
<dbReference type="PANTHER" id="PTHR34322">
    <property type="entry name" value="TRANSPOSASE, Y1_TNP DOMAIN-CONTAINING"/>
    <property type="match status" value="1"/>
</dbReference>
<sequence>MARQARISLAHEPHLVAQRGHGLAPVFHDSEDAARYIADLREACRQHQVLLHAYALTPGQALLLLTPSTDTALGRAMQTLGRRYVAWYNQRHQRRGTPWEGRFRSALVEQPAEVLSVLRYVEAAAGLHAPHDPSDLATGPIWSSLDHHLGRQTHPAVTSHAAFWSLGNTPFEREAAYKQWWDQGPSDRELRRIEAALLGGRPLGGPEFEQRVAQQLARSVTPRPRGRPRKTA</sequence>
<reference evidence="3 4" key="1">
    <citation type="submission" date="2021-04" db="EMBL/GenBank/DDBJ databases">
        <title>The genome sequence of type strain Ideonella paludis KCTC 32238.</title>
        <authorList>
            <person name="Liu Y."/>
        </authorList>
    </citation>
    <scope>NUCLEOTIDE SEQUENCE [LARGE SCALE GENOMIC DNA]</scope>
    <source>
        <strain evidence="3 4">KCTC 32238</strain>
    </source>
</reference>
<evidence type="ECO:0000313" key="3">
    <source>
        <dbReference type="EMBL" id="MBQ0937450.1"/>
    </source>
</evidence>
<gene>
    <name evidence="3" type="ORF">KAK11_19145</name>
</gene>
<dbReference type="PANTHER" id="PTHR34322:SF2">
    <property type="entry name" value="TRANSPOSASE IS200-LIKE DOMAIN-CONTAINING PROTEIN"/>
    <property type="match status" value="1"/>
</dbReference>
<dbReference type="SMART" id="SM01321">
    <property type="entry name" value="Y1_Tnp"/>
    <property type="match status" value="1"/>
</dbReference>
<dbReference type="EMBL" id="JAGQDG010000008">
    <property type="protein sequence ID" value="MBQ0937450.1"/>
    <property type="molecule type" value="Genomic_DNA"/>
</dbReference>
<evidence type="ECO:0000313" key="4">
    <source>
        <dbReference type="Proteomes" id="UP000672097"/>
    </source>
</evidence>
<organism evidence="3 4">
    <name type="scientific">Ideonella paludis</name>
    <dbReference type="NCBI Taxonomy" id="1233411"/>
    <lineage>
        <taxon>Bacteria</taxon>
        <taxon>Pseudomonadati</taxon>
        <taxon>Pseudomonadota</taxon>
        <taxon>Betaproteobacteria</taxon>
        <taxon>Burkholderiales</taxon>
        <taxon>Sphaerotilaceae</taxon>
        <taxon>Ideonella</taxon>
    </lineage>
</organism>
<keyword evidence="4" id="KW-1185">Reference proteome</keyword>
<dbReference type="RefSeq" id="WP_210811000.1">
    <property type="nucleotide sequence ID" value="NZ_JAGQDG010000008.1"/>
</dbReference>
<dbReference type="Proteomes" id="UP000672097">
    <property type="component" value="Unassembled WGS sequence"/>
</dbReference>
<accession>A0ABS5E213</accession>
<dbReference type="InterPro" id="IPR036515">
    <property type="entry name" value="Transposase_17_sf"/>
</dbReference>
<feature type="region of interest" description="Disordered" evidence="1">
    <location>
        <begin position="204"/>
        <end position="232"/>
    </location>
</feature>